<dbReference type="STRING" id="1416806.CAL12_02115"/>
<dbReference type="EMBL" id="CP021108">
    <property type="protein sequence ID" value="ARP79737.1"/>
    <property type="molecule type" value="Genomic_DNA"/>
</dbReference>
<evidence type="ECO:0008006" key="5">
    <source>
        <dbReference type="Google" id="ProtNLM"/>
    </source>
</evidence>
<keyword evidence="2" id="KW-0119">Carbohydrate metabolism</keyword>
<accession>A0A1W6YF84</accession>
<dbReference type="GO" id="GO:0017057">
    <property type="term" value="F:6-phosphogluconolactonase activity"/>
    <property type="evidence" value="ECO:0007669"/>
    <property type="project" value="TreeGrafter"/>
</dbReference>
<gene>
    <name evidence="3" type="ORF">CAL12_02115</name>
</gene>
<dbReference type="Proteomes" id="UP000194151">
    <property type="component" value="Chromosome"/>
</dbReference>
<dbReference type="InterPro" id="IPR050282">
    <property type="entry name" value="Cycloisomerase_2"/>
</dbReference>
<dbReference type="AlphaFoldDB" id="A0A1W6YF84"/>
<dbReference type="KEGG" id="bgv:CAL12_02115"/>
<dbReference type="InterPro" id="IPR011048">
    <property type="entry name" value="Haem_d1_sf"/>
</dbReference>
<dbReference type="RefSeq" id="WP_086062969.1">
    <property type="nucleotide sequence ID" value="NZ_CP021108.1"/>
</dbReference>
<dbReference type="PANTHER" id="PTHR30344">
    <property type="entry name" value="6-PHOSPHOGLUCONOLACTONASE-RELATED"/>
    <property type="match status" value="1"/>
</dbReference>
<evidence type="ECO:0000256" key="1">
    <source>
        <dbReference type="ARBA" id="ARBA00005564"/>
    </source>
</evidence>
<evidence type="ECO:0000256" key="2">
    <source>
        <dbReference type="ARBA" id="ARBA00022526"/>
    </source>
</evidence>
<evidence type="ECO:0000313" key="4">
    <source>
        <dbReference type="Proteomes" id="UP000194151"/>
    </source>
</evidence>
<protein>
    <recommendedName>
        <fullName evidence="5">3-carboxymuconate cyclase</fullName>
    </recommendedName>
</protein>
<proteinExistence type="inferred from homology"/>
<evidence type="ECO:0000313" key="3">
    <source>
        <dbReference type="EMBL" id="ARP79737.1"/>
    </source>
</evidence>
<dbReference type="PANTHER" id="PTHR30344:SF1">
    <property type="entry name" value="6-PHOSPHOGLUCONOLACTONASE"/>
    <property type="match status" value="1"/>
</dbReference>
<dbReference type="InterPro" id="IPR019405">
    <property type="entry name" value="Lactonase_7-beta_prop"/>
</dbReference>
<organism evidence="3 4">
    <name type="scientific">Bordetella genomosp. 8</name>
    <dbReference type="NCBI Taxonomy" id="1416806"/>
    <lineage>
        <taxon>Bacteria</taxon>
        <taxon>Pseudomonadati</taxon>
        <taxon>Pseudomonadota</taxon>
        <taxon>Betaproteobacteria</taxon>
        <taxon>Burkholderiales</taxon>
        <taxon>Alcaligenaceae</taxon>
        <taxon>Bordetella</taxon>
    </lineage>
</organism>
<reference evidence="3 4" key="1">
    <citation type="submission" date="2017-05" db="EMBL/GenBank/DDBJ databases">
        <title>Complete and WGS of Bordetella genogroups.</title>
        <authorList>
            <person name="Spilker T."/>
            <person name="LiPuma J."/>
        </authorList>
    </citation>
    <scope>NUCLEOTIDE SEQUENCE [LARGE SCALE GENOMIC DNA]</scope>
    <source>
        <strain evidence="3 4">AU19157</strain>
    </source>
</reference>
<keyword evidence="4" id="KW-1185">Reference proteome</keyword>
<name>A0A1W6YF84_9BORD</name>
<keyword evidence="2" id="KW-0313">Glucose metabolism</keyword>
<dbReference type="Pfam" id="PF10282">
    <property type="entry name" value="Lactonase"/>
    <property type="match status" value="1"/>
</dbReference>
<dbReference type="Gene3D" id="2.130.10.10">
    <property type="entry name" value="YVTN repeat-like/Quinoprotein amine dehydrogenase"/>
    <property type="match status" value="1"/>
</dbReference>
<dbReference type="OrthoDB" id="9790815at2"/>
<sequence length="399" mass="43059">MGQEHLVGHGSETGAVLLASIGRRLVRYRLGDDGFVERDRLELPLAVQYACFHPARPIAYVACSNGGVASAGDRHCLVQVSLDDTGMQMAAEPVALPYRPLHASVNTEGKRLTLAYNRPAAVTLHDLDDDGRVAPRRRLLAEGTALVGYFPHQVISMPGSRDLLLTCRGDDAGQAGEENPGSLRVLRDEGQTLACAQTVAPDGGFGFGPRNCAFHPRGHMLYAVLERQNRLAAFPYREGVIAPQPSWDVELLENAGNVRRPQLGGAIAIHPTGRYAYVVNRAHPVADGSGPLPAKAMTCGENSVVVFELDAQTGEPREMQRLALDGLHARCLALTADGKVLVAAPRQAGRFMRDDGRIVECTAGFATFHVADTGRLTFIRQDVVDVGNDQLFWTDFAPV</sequence>
<dbReference type="GO" id="GO:0006006">
    <property type="term" value="P:glucose metabolic process"/>
    <property type="evidence" value="ECO:0007669"/>
    <property type="project" value="UniProtKB-KW"/>
</dbReference>
<dbReference type="InterPro" id="IPR015943">
    <property type="entry name" value="WD40/YVTN_repeat-like_dom_sf"/>
</dbReference>
<dbReference type="SUPFAM" id="SSF51004">
    <property type="entry name" value="C-terminal (heme d1) domain of cytochrome cd1-nitrite reductase"/>
    <property type="match status" value="1"/>
</dbReference>
<comment type="similarity">
    <text evidence="1">Belongs to the cycloisomerase 2 family.</text>
</comment>